<keyword evidence="3" id="KW-1185">Reference proteome</keyword>
<name>A0ABN3DQ34_9MICO</name>
<protein>
    <recommendedName>
        <fullName evidence="4">Transmembrane protein</fullName>
    </recommendedName>
</protein>
<evidence type="ECO:0008006" key="4">
    <source>
        <dbReference type="Google" id="ProtNLM"/>
    </source>
</evidence>
<dbReference type="EMBL" id="BAAAQY010000007">
    <property type="protein sequence ID" value="GAA2238958.1"/>
    <property type="molecule type" value="Genomic_DNA"/>
</dbReference>
<accession>A0ABN3DQ34</accession>
<feature type="transmembrane region" description="Helical" evidence="1">
    <location>
        <begin position="90"/>
        <end position="112"/>
    </location>
</feature>
<dbReference type="RefSeq" id="WP_259481391.1">
    <property type="nucleotide sequence ID" value="NZ_BAAAQY010000007.1"/>
</dbReference>
<evidence type="ECO:0000256" key="1">
    <source>
        <dbReference type="SAM" id="Phobius"/>
    </source>
</evidence>
<sequence>MTIQADPASRTPTTTTTIVFVVLTAVAAVVSSAWGAFCWLLLPLYCARGECGALIVGPVVLLILVPLAVAVVSIVLAARRLTRGQRSAPWAVSGFALVLVSAIIGTLLSFTVR</sequence>
<feature type="transmembrane region" description="Helical" evidence="1">
    <location>
        <begin position="54"/>
        <end position="78"/>
    </location>
</feature>
<comment type="caution">
    <text evidence="2">The sequence shown here is derived from an EMBL/GenBank/DDBJ whole genome shotgun (WGS) entry which is preliminary data.</text>
</comment>
<evidence type="ECO:0000313" key="2">
    <source>
        <dbReference type="EMBL" id="GAA2238958.1"/>
    </source>
</evidence>
<keyword evidence="1" id="KW-0812">Transmembrane</keyword>
<evidence type="ECO:0000313" key="3">
    <source>
        <dbReference type="Proteomes" id="UP001500929"/>
    </source>
</evidence>
<organism evidence="2 3">
    <name type="scientific">Herbiconiux moechotypicola</name>
    <dbReference type="NCBI Taxonomy" id="637393"/>
    <lineage>
        <taxon>Bacteria</taxon>
        <taxon>Bacillati</taxon>
        <taxon>Actinomycetota</taxon>
        <taxon>Actinomycetes</taxon>
        <taxon>Micrococcales</taxon>
        <taxon>Microbacteriaceae</taxon>
        <taxon>Herbiconiux</taxon>
    </lineage>
</organism>
<proteinExistence type="predicted"/>
<keyword evidence="1" id="KW-0472">Membrane</keyword>
<reference evidence="2 3" key="1">
    <citation type="journal article" date="2019" name="Int. J. Syst. Evol. Microbiol.">
        <title>The Global Catalogue of Microorganisms (GCM) 10K type strain sequencing project: providing services to taxonomists for standard genome sequencing and annotation.</title>
        <authorList>
            <consortium name="The Broad Institute Genomics Platform"/>
            <consortium name="The Broad Institute Genome Sequencing Center for Infectious Disease"/>
            <person name="Wu L."/>
            <person name="Ma J."/>
        </authorList>
    </citation>
    <scope>NUCLEOTIDE SEQUENCE [LARGE SCALE GENOMIC DNA]</scope>
    <source>
        <strain evidence="2 3">JCM 16117</strain>
    </source>
</reference>
<keyword evidence="1" id="KW-1133">Transmembrane helix</keyword>
<gene>
    <name evidence="2" type="ORF">GCM10009851_25160</name>
</gene>
<dbReference type="Proteomes" id="UP001500929">
    <property type="component" value="Unassembled WGS sequence"/>
</dbReference>
<feature type="transmembrane region" description="Helical" evidence="1">
    <location>
        <begin position="18"/>
        <end position="42"/>
    </location>
</feature>